<evidence type="ECO:0000256" key="2">
    <source>
        <dbReference type="ARBA" id="ARBA00006751"/>
    </source>
</evidence>
<feature type="binding site" evidence="6">
    <location>
        <begin position="94"/>
        <end position="96"/>
    </location>
    <ligand>
        <name>phosphate</name>
        <dbReference type="ChEBI" id="CHEBI:43474"/>
    </ligand>
</feature>
<comment type="pathway">
    <text evidence="1 5">Purine metabolism; purine nucleoside salvage.</text>
</comment>
<feature type="binding site" evidence="6">
    <location>
        <position position="126"/>
    </location>
    <ligand>
        <name>phosphate</name>
        <dbReference type="ChEBI" id="CHEBI:43474"/>
    </ligand>
</feature>
<feature type="binding site" evidence="6">
    <location>
        <position position="206"/>
    </location>
    <ligand>
        <name>a purine D-ribonucleoside</name>
        <dbReference type="ChEBI" id="CHEBI:142355"/>
    </ligand>
</feature>
<dbReference type="PANTHER" id="PTHR11904:SF9">
    <property type="entry name" value="PURINE NUCLEOSIDE PHOSPHORYLASE-RELATED"/>
    <property type="match status" value="1"/>
</dbReference>
<dbReference type="InterPro" id="IPR011268">
    <property type="entry name" value="Purine_phosphorylase"/>
</dbReference>
<dbReference type="KEGG" id="sbf:JCM31447_20020"/>
<dbReference type="NCBIfam" id="TIGR01697">
    <property type="entry name" value="PNPH-PUNA-XAPA"/>
    <property type="match status" value="1"/>
</dbReference>
<dbReference type="SUPFAM" id="SSF53167">
    <property type="entry name" value="Purine and uridine phosphorylases"/>
    <property type="match status" value="1"/>
</dbReference>
<dbReference type="NCBIfam" id="NF006054">
    <property type="entry name" value="PRK08202.1"/>
    <property type="match status" value="1"/>
</dbReference>
<keyword evidence="3 5" id="KW-0328">Glycosyltransferase</keyword>
<dbReference type="CDD" id="cd09009">
    <property type="entry name" value="PNP-EcPNPII_like"/>
    <property type="match status" value="1"/>
</dbReference>
<dbReference type="PIRSF" id="PIRSF000477">
    <property type="entry name" value="PurNPase"/>
    <property type="match status" value="1"/>
</dbReference>
<proteinExistence type="inferred from homology"/>
<accession>A0A4P2VLL7</accession>
<dbReference type="PANTHER" id="PTHR11904">
    <property type="entry name" value="METHYLTHIOADENOSINE/PURINE NUCLEOSIDE PHOSPHORYLASE"/>
    <property type="match status" value="1"/>
</dbReference>
<comment type="function">
    <text evidence="5">The purine nucleoside phosphorylases catalyze the phosphorolytic breakdown of the N-glycosidic bond in the beta-(deoxy)ribonucleoside molecules, with the formation of the corresponding free purine bases and pentose-1-phosphate.</text>
</comment>
<dbReference type="RefSeq" id="WP_130609639.1">
    <property type="nucleotide sequence ID" value="NZ_AP019368.1"/>
</dbReference>
<evidence type="ECO:0000313" key="9">
    <source>
        <dbReference type="Proteomes" id="UP000291236"/>
    </source>
</evidence>
<feature type="binding site" evidence="6">
    <location>
        <position position="65"/>
    </location>
    <ligand>
        <name>phosphate</name>
        <dbReference type="ChEBI" id="CHEBI:43474"/>
    </ligand>
</feature>
<dbReference type="Proteomes" id="UP000291236">
    <property type="component" value="Chromosome"/>
</dbReference>
<evidence type="ECO:0000313" key="8">
    <source>
        <dbReference type="EMBL" id="BBH53558.1"/>
    </source>
</evidence>
<dbReference type="GO" id="GO:0009116">
    <property type="term" value="P:nucleoside metabolic process"/>
    <property type="evidence" value="ECO:0007669"/>
    <property type="project" value="InterPro"/>
</dbReference>
<reference evidence="8 9" key="1">
    <citation type="submission" date="2018-12" db="EMBL/GenBank/DDBJ databases">
        <title>Rubrispira sanarue gen. nov., sp., nov., a member of the order Silvanigrellales, isolated from a brackish lake in Hamamatsu Japan.</title>
        <authorList>
            <person name="Maejima Y."/>
            <person name="Iino T."/>
            <person name="Muraguchi Y."/>
            <person name="Fukuda K."/>
            <person name="Nojiri H."/>
            <person name="Ohkuma M."/>
            <person name="Moriuchi R."/>
            <person name="Dohra H."/>
            <person name="Kimbara K."/>
            <person name="Shintani M."/>
        </authorList>
    </citation>
    <scope>NUCLEOTIDE SEQUENCE [LARGE SCALE GENOMIC DNA]</scope>
    <source>
        <strain evidence="8 9">RF1110005</strain>
    </source>
</reference>
<dbReference type="InterPro" id="IPR000845">
    <property type="entry name" value="Nucleoside_phosphorylase_d"/>
</dbReference>
<evidence type="ECO:0000256" key="5">
    <source>
        <dbReference type="PIRNR" id="PIRNR000477"/>
    </source>
</evidence>
<dbReference type="AlphaFoldDB" id="A0A4P2VLL7"/>
<evidence type="ECO:0000256" key="4">
    <source>
        <dbReference type="ARBA" id="ARBA00022679"/>
    </source>
</evidence>
<dbReference type="OrthoDB" id="5289938at2"/>
<dbReference type="EMBL" id="AP019368">
    <property type="protein sequence ID" value="BBH53558.1"/>
    <property type="molecule type" value="Genomic_DNA"/>
</dbReference>
<dbReference type="Pfam" id="PF01048">
    <property type="entry name" value="PNP_UDP_1"/>
    <property type="match status" value="1"/>
</dbReference>
<keyword evidence="9" id="KW-1185">Reference proteome</keyword>
<dbReference type="Gene3D" id="3.40.50.1580">
    <property type="entry name" value="Nucleoside phosphorylase domain"/>
    <property type="match status" value="1"/>
</dbReference>
<evidence type="ECO:0000256" key="6">
    <source>
        <dbReference type="PIRSR" id="PIRSR000477-2"/>
    </source>
</evidence>
<protein>
    <recommendedName>
        <fullName evidence="5">Purine nucleoside phosphorylase</fullName>
        <ecNumber evidence="5">2.4.2.1</ecNumber>
    </recommendedName>
    <alternativeName>
        <fullName evidence="5">Inosine-guanosine phosphorylase</fullName>
    </alternativeName>
</protein>
<dbReference type="GO" id="GO:0005737">
    <property type="term" value="C:cytoplasm"/>
    <property type="evidence" value="ECO:0007669"/>
    <property type="project" value="TreeGrafter"/>
</dbReference>
<sequence length="287" mass="31088">MMEQSKYLKNVSASSDFLKKWHPNAPDICIVLGSGLSNAIPNISEMKSIHFSDIPGFKAANVAGHAGDLRVDDIEVQLPNGTHKKRQIAFLRGRNHGYEGNNAGEVVHNVRSMISWGVKGIILTNAAGCLNTNWELGRMMIISDHINSTGMSPLNGEFGEGFGARFVDMTSCYTQSWQKQFADTANALGHKIYDGVYFGVMGSQYETPAEIRMMQTMGAHSVGMSTVLEAIAARQLGAKIAGISCLTNYGAGLKHQTLDHSDVMDMGSLFSQDMANIVLKTAVALEV</sequence>
<organism evidence="8 9">
    <name type="scientific">Fluviispira sanaruensis</name>
    <dbReference type="NCBI Taxonomy" id="2493639"/>
    <lineage>
        <taxon>Bacteria</taxon>
        <taxon>Pseudomonadati</taxon>
        <taxon>Bdellovibrionota</taxon>
        <taxon>Oligoflexia</taxon>
        <taxon>Silvanigrellales</taxon>
        <taxon>Silvanigrellaceae</taxon>
        <taxon>Fluviispira</taxon>
    </lineage>
</organism>
<keyword evidence="4 5" id="KW-0808">Transferase</keyword>
<comment type="similarity">
    <text evidence="2 5">Belongs to the PNP/MTAP phosphorylase family.</text>
</comment>
<name>A0A4P2VLL7_FLUSA</name>
<feature type="binding site" evidence="6">
    <location>
        <position position="225"/>
    </location>
    <ligand>
        <name>phosphate</name>
        <dbReference type="ChEBI" id="CHEBI:43474"/>
    </ligand>
</feature>
<dbReference type="UniPathway" id="UPA00606"/>
<feature type="domain" description="Nucleoside phosphorylase" evidence="7">
    <location>
        <begin position="28"/>
        <end position="280"/>
    </location>
</feature>
<dbReference type="InterPro" id="IPR035994">
    <property type="entry name" value="Nucleoside_phosphorylase_sf"/>
</dbReference>
<feature type="binding site" evidence="6">
    <location>
        <position position="248"/>
    </location>
    <ligand>
        <name>a purine D-ribonucleoside</name>
        <dbReference type="ChEBI" id="CHEBI:142355"/>
    </ligand>
</feature>
<dbReference type="EC" id="2.4.2.1" evidence="5"/>
<evidence type="ECO:0000259" key="7">
    <source>
        <dbReference type="Pfam" id="PF01048"/>
    </source>
</evidence>
<dbReference type="GO" id="GO:0004731">
    <property type="term" value="F:purine-nucleoside phosphorylase activity"/>
    <property type="evidence" value="ECO:0007669"/>
    <property type="project" value="UniProtKB-EC"/>
</dbReference>
<gene>
    <name evidence="8" type="ORF">JCM31447_20020</name>
</gene>
<evidence type="ECO:0000256" key="1">
    <source>
        <dbReference type="ARBA" id="ARBA00005058"/>
    </source>
</evidence>
<feature type="binding site" evidence="6">
    <location>
        <position position="34"/>
    </location>
    <ligand>
        <name>phosphate</name>
        <dbReference type="ChEBI" id="CHEBI:43474"/>
    </ligand>
</feature>
<evidence type="ECO:0000256" key="3">
    <source>
        <dbReference type="ARBA" id="ARBA00022676"/>
    </source>
</evidence>